<evidence type="ECO:0000256" key="5">
    <source>
        <dbReference type="ARBA" id="ARBA00022989"/>
    </source>
</evidence>
<dbReference type="KEGG" id="lck:HN018_14500"/>
<organism evidence="9 10">
    <name type="scientific">Lichenicola cladoniae</name>
    <dbReference type="NCBI Taxonomy" id="1484109"/>
    <lineage>
        <taxon>Bacteria</taxon>
        <taxon>Pseudomonadati</taxon>
        <taxon>Pseudomonadota</taxon>
        <taxon>Alphaproteobacteria</taxon>
        <taxon>Acetobacterales</taxon>
        <taxon>Acetobacteraceae</taxon>
        <taxon>Lichenicola</taxon>
    </lineage>
</organism>
<dbReference type="GO" id="GO:0016780">
    <property type="term" value="F:phosphotransferase activity, for other substituted phosphate groups"/>
    <property type="evidence" value="ECO:0007669"/>
    <property type="project" value="InterPro"/>
</dbReference>
<dbReference type="AlphaFoldDB" id="A0A6M8HWC3"/>
<comment type="subcellular location">
    <subcellularLocation>
        <location evidence="1">Cell membrane</location>
        <topology evidence="1">Multi-pass membrane protein</topology>
    </subcellularLocation>
</comment>
<evidence type="ECO:0000256" key="1">
    <source>
        <dbReference type="ARBA" id="ARBA00004651"/>
    </source>
</evidence>
<dbReference type="GO" id="GO:0005886">
    <property type="term" value="C:plasma membrane"/>
    <property type="evidence" value="ECO:0007669"/>
    <property type="project" value="UniProtKB-SubCell"/>
</dbReference>
<keyword evidence="7" id="KW-0460">Magnesium</keyword>
<keyword evidence="4 8" id="KW-0812">Transmembrane</keyword>
<feature type="transmembrane region" description="Helical" evidence="8">
    <location>
        <begin position="46"/>
        <end position="66"/>
    </location>
</feature>
<dbReference type="GO" id="GO:0071555">
    <property type="term" value="P:cell wall organization"/>
    <property type="evidence" value="ECO:0007669"/>
    <property type="project" value="TreeGrafter"/>
</dbReference>
<feature type="transmembrane region" description="Helical" evidence="8">
    <location>
        <begin position="211"/>
        <end position="229"/>
    </location>
</feature>
<evidence type="ECO:0000256" key="3">
    <source>
        <dbReference type="ARBA" id="ARBA00022679"/>
    </source>
</evidence>
<proteinExistence type="predicted"/>
<comment type="cofactor">
    <cofactor evidence="7">
        <name>Mg(2+)</name>
        <dbReference type="ChEBI" id="CHEBI:18420"/>
    </cofactor>
</comment>
<feature type="transmembrane region" description="Helical" evidence="8">
    <location>
        <begin position="157"/>
        <end position="176"/>
    </location>
</feature>
<dbReference type="Proteomes" id="UP000500767">
    <property type="component" value="Chromosome"/>
</dbReference>
<keyword evidence="6 8" id="KW-0472">Membrane</keyword>
<keyword evidence="3" id="KW-0808">Transferase</keyword>
<dbReference type="EMBL" id="CP053708">
    <property type="protein sequence ID" value="QKE92668.1"/>
    <property type="molecule type" value="Genomic_DNA"/>
</dbReference>
<feature type="transmembrane region" description="Helical" evidence="8">
    <location>
        <begin position="241"/>
        <end position="259"/>
    </location>
</feature>
<keyword evidence="2" id="KW-1003">Cell membrane</keyword>
<name>A0A6M8HWC3_9PROT</name>
<evidence type="ECO:0000313" key="10">
    <source>
        <dbReference type="Proteomes" id="UP000500767"/>
    </source>
</evidence>
<dbReference type="Pfam" id="PF00953">
    <property type="entry name" value="Glycos_transf_4"/>
    <property type="match status" value="1"/>
</dbReference>
<gene>
    <name evidence="9" type="ORF">HN018_14500</name>
</gene>
<sequence>MMPFLMLALGCAAMAVSALVVRRMIGLGVLDVPGRRSAHDRPVPKGGGVGMVVAILLGVPVGVAVLPGPGRPVVATGLMLAATLLLAVVSWVDDLRQFGVRAKFGAQLGSAVLAIAAVLATMPVWPPAWVLSLALPAAFCWLMLVTNAVNFIDGLNGLAAGSALLAGLFAACLGWMLADPLLVALASMTAAGLAGFLPFNYPRARIFLGDVGSQVCGLLLGVFALLLAADGLPSSWIAPGLFVPLMLAGILWDVTFTLCRRAVARERLTVAHRGHLYQVAARSFLSPARVALVHWGFVIWGGTIGLTLLPMSPPDAVVLVLLPQIAWTAIVRHRAARAGLGRWS</sequence>
<dbReference type="PANTHER" id="PTHR22926:SF3">
    <property type="entry name" value="UNDECAPRENYL-PHOSPHATE ALPHA-N-ACETYLGLUCOSAMINYL 1-PHOSPHATE TRANSFERASE"/>
    <property type="match status" value="1"/>
</dbReference>
<dbReference type="InterPro" id="IPR000715">
    <property type="entry name" value="Glycosyl_transferase_4"/>
</dbReference>
<accession>A0A6M8HWC3</accession>
<evidence type="ECO:0000256" key="8">
    <source>
        <dbReference type="SAM" id="Phobius"/>
    </source>
</evidence>
<feature type="binding site" evidence="7">
    <location>
        <position position="150"/>
    </location>
    <ligand>
        <name>Mg(2+)</name>
        <dbReference type="ChEBI" id="CHEBI:18420"/>
    </ligand>
</feature>
<dbReference type="GO" id="GO:0044038">
    <property type="term" value="P:cell wall macromolecule biosynthetic process"/>
    <property type="evidence" value="ECO:0007669"/>
    <property type="project" value="TreeGrafter"/>
</dbReference>
<feature type="transmembrane region" description="Helical" evidence="8">
    <location>
        <begin position="6"/>
        <end position="25"/>
    </location>
</feature>
<keyword evidence="7" id="KW-0479">Metal-binding</keyword>
<feature type="transmembrane region" description="Helical" evidence="8">
    <location>
        <begin position="292"/>
        <end position="310"/>
    </location>
</feature>
<evidence type="ECO:0000256" key="7">
    <source>
        <dbReference type="PIRSR" id="PIRSR600715-1"/>
    </source>
</evidence>
<evidence type="ECO:0000256" key="2">
    <source>
        <dbReference type="ARBA" id="ARBA00022475"/>
    </source>
</evidence>
<evidence type="ECO:0000313" key="9">
    <source>
        <dbReference type="EMBL" id="QKE92668.1"/>
    </source>
</evidence>
<feature type="transmembrane region" description="Helical" evidence="8">
    <location>
        <begin position="182"/>
        <end position="199"/>
    </location>
</feature>
<keyword evidence="10" id="KW-1185">Reference proteome</keyword>
<feature type="transmembrane region" description="Helical" evidence="8">
    <location>
        <begin position="128"/>
        <end position="145"/>
    </location>
</feature>
<protein>
    <submittedName>
        <fullName evidence="9">Uncharacterized protein</fullName>
    </submittedName>
</protein>
<keyword evidence="5 8" id="KW-1133">Transmembrane helix</keyword>
<evidence type="ECO:0000256" key="6">
    <source>
        <dbReference type="ARBA" id="ARBA00023136"/>
    </source>
</evidence>
<reference evidence="9 10" key="1">
    <citation type="journal article" date="2014" name="World J. Microbiol. Biotechnol.">
        <title>Biodiversity and physiological characteristics of Antarctic and Arctic lichens-associated bacteria.</title>
        <authorList>
            <person name="Lee Y.M."/>
            <person name="Kim E.H."/>
            <person name="Lee H.K."/>
            <person name="Hong S.G."/>
        </authorList>
    </citation>
    <scope>NUCLEOTIDE SEQUENCE [LARGE SCALE GENOMIC DNA]</scope>
    <source>
        <strain evidence="9 10">PAMC 26569</strain>
    </source>
</reference>
<feature type="binding site" evidence="7">
    <location>
        <position position="210"/>
    </location>
    <ligand>
        <name>Mg(2+)</name>
        <dbReference type="ChEBI" id="CHEBI:18420"/>
    </ligand>
</feature>
<evidence type="ECO:0000256" key="4">
    <source>
        <dbReference type="ARBA" id="ARBA00022692"/>
    </source>
</evidence>
<dbReference type="PANTHER" id="PTHR22926">
    <property type="entry name" value="PHOSPHO-N-ACETYLMURAMOYL-PENTAPEPTIDE-TRANSFERASE"/>
    <property type="match status" value="1"/>
</dbReference>
<dbReference type="GO" id="GO:0046872">
    <property type="term" value="F:metal ion binding"/>
    <property type="evidence" value="ECO:0007669"/>
    <property type="project" value="UniProtKB-KW"/>
</dbReference>
<feature type="transmembrane region" description="Helical" evidence="8">
    <location>
        <begin position="104"/>
        <end position="122"/>
    </location>
</feature>
<feature type="transmembrane region" description="Helical" evidence="8">
    <location>
        <begin position="72"/>
        <end position="92"/>
    </location>
</feature>
<dbReference type="GO" id="GO:0009103">
    <property type="term" value="P:lipopolysaccharide biosynthetic process"/>
    <property type="evidence" value="ECO:0007669"/>
    <property type="project" value="TreeGrafter"/>
</dbReference>